<accession>A0A2P2KTN2</accession>
<evidence type="ECO:0000313" key="1">
    <source>
        <dbReference type="EMBL" id="MBX09078.1"/>
    </source>
</evidence>
<dbReference type="EMBL" id="GGEC01028594">
    <property type="protein sequence ID" value="MBX09078.1"/>
    <property type="molecule type" value="Transcribed_RNA"/>
</dbReference>
<protein>
    <submittedName>
        <fullName evidence="1">Uncharacterized protein</fullName>
    </submittedName>
</protein>
<dbReference type="AlphaFoldDB" id="A0A2P2KTN2"/>
<proteinExistence type="predicted"/>
<organism evidence="1">
    <name type="scientific">Rhizophora mucronata</name>
    <name type="common">Asiatic mangrove</name>
    <dbReference type="NCBI Taxonomy" id="61149"/>
    <lineage>
        <taxon>Eukaryota</taxon>
        <taxon>Viridiplantae</taxon>
        <taxon>Streptophyta</taxon>
        <taxon>Embryophyta</taxon>
        <taxon>Tracheophyta</taxon>
        <taxon>Spermatophyta</taxon>
        <taxon>Magnoliopsida</taxon>
        <taxon>eudicotyledons</taxon>
        <taxon>Gunneridae</taxon>
        <taxon>Pentapetalae</taxon>
        <taxon>rosids</taxon>
        <taxon>fabids</taxon>
        <taxon>Malpighiales</taxon>
        <taxon>Rhizophoraceae</taxon>
        <taxon>Rhizophora</taxon>
    </lineage>
</organism>
<name>A0A2P2KTN2_RHIMU</name>
<reference evidence="1" key="1">
    <citation type="submission" date="2018-02" db="EMBL/GenBank/DDBJ databases">
        <title>Rhizophora mucronata_Transcriptome.</title>
        <authorList>
            <person name="Meera S.P."/>
            <person name="Sreeshan A."/>
            <person name="Augustine A."/>
        </authorList>
    </citation>
    <scope>NUCLEOTIDE SEQUENCE</scope>
    <source>
        <tissue evidence="1">Leaf</tissue>
    </source>
</reference>
<sequence>MYRRFAMFPSLESNLQIFHTRNLIMRNHISSKGLPLFPITVYARMKDVDKQWNQGVRDKISELLKLTERVLRLEVKRRERKSEKKKRQRAKKGHL</sequence>